<feature type="domain" description="PIN" evidence="1">
    <location>
        <begin position="4"/>
        <end position="122"/>
    </location>
</feature>
<sequence>MSTVLDASALLAWLQGEPGSERVDTALNHGTTIHTVNWAEVLTKLASRGAAPTDVARQLTERGILGQLLTVDPGQSQDAEAVANLYPTTRSAGLSLGDRYCLTLGQRLGVPVLTTDRAWNNVSLSVEVTVIR</sequence>
<dbReference type="RefSeq" id="WP_345462187.1">
    <property type="nucleotide sequence ID" value="NZ_BAABRP010000002.1"/>
</dbReference>
<accession>A0ABP9W4V9</accession>
<comment type="caution">
    <text evidence="2">The sequence shown here is derived from an EMBL/GenBank/DDBJ whole genome shotgun (WGS) entry which is preliminary data.</text>
</comment>
<organism evidence="2 3">
    <name type="scientific">Deinococcus carri</name>
    <dbReference type="NCBI Taxonomy" id="1211323"/>
    <lineage>
        <taxon>Bacteria</taxon>
        <taxon>Thermotogati</taxon>
        <taxon>Deinococcota</taxon>
        <taxon>Deinococci</taxon>
        <taxon>Deinococcales</taxon>
        <taxon>Deinococcaceae</taxon>
        <taxon>Deinococcus</taxon>
    </lineage>
</organism>
<dbReference type="Gene3D" id="3.40.50.1010">
    <property type="entry name" value="5'-nuclease"/>
    <property type="match status" value="1"/>
</dbReference>
<dbReference type="SUPFAM" id="SSF88723">
    <property type="entry name" value="PIN domain-like"/>
    <property type="match status" value="1"/>
</dbReference>
<evidence type="ECO:0000313" key="2">
    <source>
        <dbReference type="EMBL" id="GAA5512397.1"/>
    </source>
</evidence>
<gene>
    <name evidence="2" type="ORF">Dcar01_01111</name>
</gene>
<reference evidence="2 3" key="1">
    <citation type="submission" date="2024-02" db="EMBL/GenBank/DDBJ databases">
        <title>Deinococcus carri NBRC 110142.</title>
        <authorList>
            <person name="Ichikawa N."/>
            <person name="Katano-Makiyama Y."/>
            <person name="Hidaka K."/>
        </authorList>
    </citation>
    <scope>NUCLEOTIDE SEQUENCE [LARGE SCALE GENOMIC DNA]</scope>
    <source>
        <strain evidence="2 3">NBRC 110142</strain>
    </source>
</reference>
<protein>
    <recommendedName>
        <fullName evidence="1">PIN domain-containing protein</fullName>
    </recommendedName>
</protein>
<proteinExistence type="predicted"/>
<keyword evidence="3" id="KW-1185">Reference proteome</keyword>
<dbReference type="InterPro" id="IPR002716">
    <property type="entry name" value="PIN_dom"/>
</dbReference>
<name>A0ABP9W4V9_9DEIO</name>
<evidence type="ECO:0000259" key="1">
    <source>
        <dbReference type="Pfam" id="PF01850"/>
    </source>
</evidence>
<dbReference type="Pfam" id="PF01850">
    <property type="entry name" value="PIN"/>
    <property type="match status" value="1"/>
</dbReference>
<dbReference type="InterPro" id="IPR029060">
    <property type="entry name" value="PIN-like_dom_sf"/>
</dbReference>
<dbReference type="Proteomes" id="UP001401887">
    <property type="component" value="Unassembled WGS sequence"/>
</dbReference>
<evidence type="ECO:0000313" key="3">
    <source>
        <dbReference type="Proteomes" id="UP001401887"/>
    </source>
</evidence>
<dbReference type="EMBL" id="BAABRP010000002">
    <property type="protein sequence ID" value="GAA5512397.1"/>
    <property type="molecule type" value="Genomic_DNA"/>
</dbReference>
<dbReference type="CDD" id="cd18682">
    <property type="entry name" value="PIN_VapC-like"/>
    <property type="match status" value="1"/>
</dbReference>